<accession>A0AAZ1Y609</accession>
<evidence type="ECO:0000256" key="1">
    <source>
        <dbReference type="ARBA" id="ARBA00004370"/>
    </source>
</evidence>
<feature type="compositionally biased region" description="Polar residues" evidence="14">
    <location>
        <begin position="574"/>
        <end position="590"/>
    </location>
</feature>
<evidence type="ECO:0000256" key="6">
    <source>
        <dbReference type="ARBA" id="ARBA00022692"/>
    </source>
</evidence>
<dbReference type="GO" id="GO:0016020">
    <property type="term" value="C:membrane"/>
    <property type="evidence" value="ECO:0007669"/>
    <property type="project" value="UniProtKB-SubCell"/>
</dbReference>
<evidence type="ECO:0000256" key="12">
    <source>
        <dbReference type="ARBA" id="ARBA00023315"/>
    </source>
</evidence>
<keyword evidence="9 15" id="KW-0472">Membrane</keyword>
<evidence type="ECO:0000256" key="2">
    <source>
        <dbReference type="ARBA" id="ARBA00005074"/>
    </source>
</evidence>
<evidence type="ECO:0000256" key="3">
    <source>
        <dbReference type="ARBA" id="ARBA00008655"/>
    </source>
</evidence>
<evidence type="ECO:0000256" key="10">
    <source>
        <dbReference type="ARBA" id="ARBA00023209"/>
    </source>
</evidence>
<evidence type="ECO:0000259" key="16">
    <source>
        <dbReference type="PROSITE" id="PS50222"/>
    </source>
</evidence>
<evidence type="ECO:0000256" key="9">
    <source>
        <dbReference type="ARBA" id="ARBA00023136"/>
    </source>
</evidence>
<comment type="pathway">
    <text evidence="2">Lipid metabolism; phospholipid metabolism.</text>
</comment>
<feature type="transmembrane region" description="Helical" evidence="15">
    <location>
        <begin position="172"/>
        <end position="189"/>
    </location>
</feature>
<evidence type="ECO:0000256" key="8">
    <source>
        <dbReference type="ARBA" id="ARBA00023098"/>
    </source>
</evidence>
<keyword evidence="5" id="KW-0808">Transferase</keyword>
<evidence type="ECO:0000256" key="13">
    <source>
        <dbReference type="ARBA" id="ARBA00025707"/>
    </source>
</evidence>
<evidence type="ECO:0000313" key="17">
    <source>
        <dbReference type="Ensembl" id="ENSOABP00000075402.1"/>
    </source>
</evidence>
<evidence type="ECO:0000256" key="7">
    <source>
        <dbReference type="ARBA" id="ARBA00022989"/>
    </source>
</evidence>
<dbReference type="SUPFAM" id="SSF69593">
    <property type="entry name" value="Glycerol-3-phosphate (1)-acyltransferase"/>
    <property type="match status" value="1"/>
</dbReference>
<keyword evidence="10" id="KW-0594">Phospholipid biosynthesis</keyword>
<dbReference type="GO" id="GO:0042171">
    <property type="term" value="F:lysophosphatidic acid acyltransferase activity"/>
    <property type="evidence" value="ECO:0007669"/>
    <property type="project" value="TreeGrafter"/>
</dbReference>
<evidence type="ECO:0000256" key="5">
    <source>
        <dbReference type="ARBA" id="ARBA00022679"/>
    </source>
</evidence>
<dbReference type="InterPro" id="IPR011992">
    <property type="entry name" value="EF-hand-dom_pair"/>
</dbReference>
<keyword evidence="7 15" id="KW-1133">Transmembrane helix</keyword>
<dbReference type="SMART" id="SM00563">
    <property type="entry name" value="PlsC"/>
    <property type="match status" value="1"/>
</dbReference>
<dbReference type="InterPro" id="IPR045252">
    <property type="entry name" value="LPCAT1-like"/>
</dbReference>
<dbReference type="Gene3D" id="1.10.238.10">
    <property type="entry name" value="EF-hand"/>
    <property type="match status" value="1"/>
</dbReference>
<comment type="pathway">
    <text evidence="13">Phospholipid metabolism.</text>
</comment>
<dbReference type="Proteomes" id="UP000472276">
    <property type="component" value="Unassembled WGS sequence"/>
</dbReference>
<dbReference type="SUPFAM" id="SSF47473">
    <property type="entry name" value="EF-hand"/>
    <property type="match status" value="1"/>
</dbReference>
<dbReference type="InterPro" id="IPR002123">
    <property type="entry name" value="Plipid/glycerol_acylTrfase"/>
</dbReference>
<dbReference type="GO" id="GO:0005509">
    <property type="term" value="F:calcium ion binding"/>
    <property type="evidence" value="ECO:0007669"/>
    <property type="project" value="InterPro"/>
</dbReference>
<comment type="subcellular location">
    <subcellularLocation>
        <location evidence="1">Membrane</location>
    </subcellularLocation>
</comment>
<evidence type="ECO:0000313" key="18">
    <source>
        <dbReference type="Proteomes" id="UP000472276"/>
    </source>
</evidence>
<dbReference type="GO" id="GO:0008654">
    <property type="term" value="P:phospholipid biosynthetic process"/>
    <property type="evidence" value="ECO:0007669"/>
    <property type="project" value="UniProtKB-KW"/>
</dbReference>
<comment type="similarity">
    <text evidence="3">Belongs to the 1-acyl-sn-glycerol-3-phosphate acyltransferase family.</text>
</comment>
<dbReference type="Pfam" id="PF01553">
    <property type="entry name" value="Acyltransferase"/>
    <property type="match status" value="1"/>
</dbReference>
<dbReference type="CDD" id="cd07991">
    <property type="entry name" value="LPLAT_LPCAT1-like"/>
    <property type="match status" value="1"/>
</dbReference>
<keyword evidence="12" id="KW-0012">Acyltransferase</keyword>
<reference evidence="17" key="2">
    <citation type="submission" date="2025-08" db="UniProtKB">
        <authorList>
            <consortium name="Ensembl"/>
        </authorList>
    </citation>
    <scope>IDENTIFICATION</scope>
</reference>
<dbReference type="InterPro" id="IPR002048">
    <property type="entry name" value="EF_hand_dom"/>
</dbReference>
<name>A0AAZ1Y609_OREAU</name>
<sequence>MLLFILFCFQFLCAQRDHNTRYDRQTLLELRSSASSDFTAGFDSVDAGTAAFWPSQRHGWSPASSTAPSRRMDSLFTGETERRTQSQSSRDSSSRAATQEYPNPFIHELKLTKAQWIKGIILGCTLLPIRVFLAWILLISAWIVAVLRLAGLSQEERSKPLSGWRRWLFHPILWLLGRAVFFCVGFHWVKVKGRKVDVKEAPILVVAPHSSFLDMVIMFPAGVPAVVSRSENINLPVIGALLECNQSVLVSRRDPESRKEAVSELNKRVTSNGSWPQILMFPEGTTTNGRCLLRFKTGAFVPGVPVQPVVLHYPNELDTIRWTYKGSNWFQVLFHTLSQPYTNITIEFLPVYTPSEEEKNNSRLFAGNVQKVMASALGVPASDYVMAGRIPVSKLKDLSVPLESPGKEAMTLLYRKGLGPRDVEAALDRMIDRCRSGNGGTKVNAEELASILGLNKKTAVHICSLYSRDDTVDLRHIYFNMAALIGHVDEISLLHYAFAAFDREGRGSLTKEELTELMGALLGVPQQSTEELYDTATKDQEQLTEESLLLVLTTHPIYQKVTKEILQPERPPSANGTSVNNNRSLLNGSVNEDKKSK</sequence>
<dbReference type="PANTHER" id="PTHR23063:SF7">
    <property type="entry name" value="LYSOPHOSPHOLIPID ACYLTRANSFERASE LPCAT4"/>
    <property type="match status" value="1"/>
</dbReference>
<dbReference type="GO" id="GO:0047184">
    <property type="term" value="F:1-acylglycerophosphocholine O-acyltransferase activity"/>
    <property type="evidence" value="ECO:0007669"/>
    <property type="project" value="TreeGrafter"/>
</dbReference>
<feature type="region of interest" description="Disordered" evidence="14">
    <location>
        <begin position="77"/>
        <end position="97"/>
    </location>
</feature>
<keyword evidence="4" id="KW-0444">Lipid biosynthesis</keyword>
<protein>
    <recommendedName>
        <fullName evidence="16">EF-hand domain-containing protein</fullName>
    </recommendedName>
</protein>
<dbReference type="GO" id="GO:0005783">
    <property type="term" value="C:endoplasmic reticulum"/>
    <property type="evidence" value="ECO:0007669"/>
    <property type="project" value="TreeGrafter"/>
</dbReference>
<keyword evidence="6 15" id="KW-0812">Transmembrane</keyword>
<feature type="region of interest" description="Disordered" evidence="14">
    <location>
        <begin position="567"/>
        <end position="597"/>
    </location>
</feature>
<evidence type="ECO:0000256" key="11">
    <source>
        <dbReference type="ARBA" id="ARBA00023264"/>
    </source>
</evidence>
<feature type="compositionally biased region" description="Low complexity" evidence="14">
    <location>
        <begin position="85"/>
        <end position="97"/>
    </location>
</feature>
<dbReference type="PROSITE" id="PS50222">
    <property type="entry name" value="EF_HAND_2"/>
    <property type="match status" value="1"/>
</dbReference>
<evidence type="ECO:0000256" key="15">
    <source>
        <dbReference type="SAM" id="Phobius"/>
    </source>
</evidence>
<keyword evidence="8" id="KW-0443">Lipid metabolism</keyword>
<evidence type="ECO:0000256" key="14">
    <source>
        <dbReference type="SAM" id="MobiDB-lite"/>
    </source>
</evidence>
<reference evidence="18" key="1">
    <citation type="submission" date="2020-03" db="EMBL/GenBank/DDBJ databases">
        <title>Evolution of repeat sequences and sex chromosomes of tilapia species revealed by chromosome-level genomes.</title>
        <authorList>
            <person name="Xu L."/>
            <person name="Tao W."/>
            <person name="Wang D."/>
            <person name="Zhou Q."/>
        </authorList>
    </citation>
    <scope>NUCLEOTIDE SEQUENCE [LARGE SCALE GENOMIC DNA]</scope>
    <source>
        <strain evidence="18">Israel</strain>
    </source>
</reference>
<proteinExistence type="inferred from homology"/>
<evidence type="ECO:0000256" key="4">
    <source>
        <dbReference type="ARBA" id="ARBA00022516"/>
    </source>
</evidence>
<gene>
    <name evidence="17" type="primary">STARD3</name>
</gene>
<dbReference type="Ensembl" id="ENSOABT00000072930.1">
    <property type="protein sequence ID" value="ENSOABP00000075402.1"/>
    <property type="gene ID" value="ENSOABG00000035332.1"/>
</dbReference>
<dbReference type="PANTHER" id="PTHR23063">
    <property type="entry name" value="PHOSPHOLIPID ACYLTRANSFERASE"/>
    <property type="match status" value="1"/>
</dbReference>
<dbReference type="AlphaFoldDB" id="A0AAZ1Y609"/>
<reference evidence="17" key="3">
    <citation type="submission" date="2025-09" db="UniProtKB">
        <authorList>
            <consortium name="Ensembl"/>
        </authorList>
    </citation>
    <scope>IDENTIFICATION</scope>
</reference>
<feature type="domain" description="EF-hand" evidence="16">
    <location>
        <begin position="489"/>
        <end position="524"/>
    </location>
</feature>
<feature type="transmembrane region" description="Helical" evidence="15">
    <location>
        <begin position="132"/>
        <end position="151"/>
    </location>
</feature>
<keyword evidence="11" id="KW-1208">Phospholipid metabolism</keyword>
<dbReference type="GO" id="GO:0036151">
    <property type="term" value="P:phosphatidylcholine acyl-chain remodeling"/>
    <property type="evidence" value="ECO:0007669"/>
    <property type="project" value="TreeGrafter"/>
</dbReference>
<keyword evidence="18" id="KW-1185">Reference proteome</keyword>
<organism evidence="17 18">
    <name type="scientific">Oreochromis aureus</name>
    <name type="common">Israeli tilapia</name>
    <name type="synonym">Chromis aureus</name>
    <dbReference type="NCBI Taxonomy" id="47969"/>
    <lineage>
        <taxon>Eukaryota</taxon>
        <taxon>Metazoa</taxon>
        <taxon>Chordata</taxon>
        <taxon>Craniata</taxon>
        <taxon>Vertebrata</taxon>
        <taxon>Euteleostomi</taxon>
        <taxon>Actinopterygii</taxon>
        <taxon>Neopterygii</taxon>
        <taxon>Teleostei</taxon>
        <taxon>Neoteleostei</taxon>
        <taxon>Acanthomorphata</taxon>
        <taxon>Ovalentaria</taxon>
        <taxon>Cichlomorphae</taxon>
        <taxon>Cichliformes</taxon>
        <taxon>Cichlidae</taxon>
        <taxon>African cichlids</taxon>
        <taxon>Pseudocrenilabrinae</taxon>
        <taxon>Oreochromini</taxon>
        <taxon>Oreochromis</taxon>
    </lineage>
</organism>